<accession>A0AAV3UNA2</accession>
<evidence type="ECO:0000313" key="1">
    <source>
        <dbReference type="EMBL" id="GAA5060069.1"/>
    </source>
</evidence>
<comment type="caution">
    <text evidence="1">The sequence shown here is derived from an EMBL/GenBank/DDBJ whole genome shotgun (WGS) entry which is preliminary data.</text>
</comment>
<evidence type="ECO:0008006" key="3">
    <source>
        <dbReference type="Google" id="ProtNLM"/>
    </source>
</evidence>
<proteinExistence type="predicted"/>
<reference evidence="1 2" key="1">
    <citation type="journal article" date="2019" name="Int. J. Syst. Evol. Microbiol.">
        <title>The Global Catalogue of Microorganisms (GCM) 10K type strain sequencing project: providing services to taxonomists for standard genome sequencing and annotation.</title>
        <authorList>
            <consortium name="The Broad Institute Genomics Platform"/>
            <consortium name="The Broad Institute Genome Sequencing Center for Infectious Disease"/>
            <person name="Wu L."/>
            <person name="Ma J."/>
        </authorList>
    </citation>
    <scope>NUCLEOTIDE SEQUENCE [LARGE SCALE GENOMIC DNA]</scope>
    <source>
        <strain evidence="1 2">JCM 17504</strain>
    </source>
</reference>
<dbReference type="Proteomes" id="UP001501729">
    <property type="component" value="Unassembled WGS sequence"/>
</dbReference>
<protein>
    <recommendedName>
        <fullName evidence="3">Small CPxCG-related zinc finger protein</fullName>
    </recommendedName>
</protein>
<evidence type="ECO:0000313" key="2">
    <source>
        <dbReference type="Proteomes" id="UP001501729"/>
    </source>
</evidence>
<gene>
    <name evidence="1" type="ORF">GCM10025751_44800</name>
</gene>
<dbReference type="InterPro" id="IPR055985">
    <property type="entry name" value="DUF7563"/>
</dbReference>
<organism evidence="1 2">
    <name type="scientific">Haladaptatus pallidirubidus</name>
    <dbReference type="NCBI Taxonomy" id="1008152"/>
    <lineage>
        <taxon>Archaea</taxon>
        <taxon>Methanobacteriati</taxon>
        <taxon>Methanobacteriota</taxon>
        <taxon>Stenosarchaea group</taxon>
        <taxon>Halobacteria</taxon>
        <taxon>Halobacteriales</taxon>
        <taxon>Haladaptataceae</taxon>
        <taxon>Haladaptatus</taxon>
    </lineage>
</organism>
<dbReference type="AlphaFoldDB" id="A0AAV3UNA2"/>
<dbReference type="Pfam" id="PF24444">
    <property type="entry name" value="DUF7563"/>
    <property type="match status" value="1"/>
</dbReference>
<name>A0AAV3UNA2_9EURY</name>
<keyword evidence="2" id="KW-1185">Reference proteome</keyword>
<sequence length="86" mass="9670">MYAVWEYNPEAHEQRLRSLLTTMPDTQSHPRSLDESSAGEYRCYNCGAFVTQDFARVFGNNDNEVFGCLDCMDATAVRTGGAHQSQ</sequence>
<dbReference type="EMBL" id="BAABKX010000018">
    <property type="protein sequence ID" value="GAA5060069.1"/>
    <property type="molecule type" value="Genomic_DNA"/>
</dbReference>